<protein>
    <submittedName>
        <fullName evidence="1">27036_t:CDS:1</fullName>
    </submittedName>
</protein>
<feature type="non-terminal residue" evidence="1">
    <location>
        <position position="47"/>
    </location>
</feature>
<organism evidence="1 2">
    <name type="scientific">Gigaspora margarita</name>
    <dbReference type="NCBI Taxonomy" id="4874"/>
    <lineage>
        <taxon>Eukaryota</taxon>
        <taxon>Fungi</taxon>
        <taxon>Fungi incertae sedis</taxon>
        <taxon>Mucoromycota</taxon>
        <taxon>Glomeromycotina</taxon>
        <taxon>Glomeromycetes</taxon>
        <taxon>Diversisporales</taxon>
        <taxon>Gigasporaceae</taxon>
        <taxon>Gigaspora</taxon>
    </lineage>
</organism>
<dbReference type="Proteomes" id="UP000789901">
    <property type="component" value="Unassembled WGS sequence"/>
</dbReference>
<proteinExistence type="predicted"/>
<name>A0ABN7XSA9_GIGMA</name>
<reference evidence="1 2" key="1">
    <citation type="submission" date="2021-06" db="EMBL/GenBank/DDBJ databases">
        <authorList>
            <person name="Kallberg Y."/>
            <person name="Tangrot J."/>
            <person name="Rosling A."/>
        </authorList>
    </citation>
    <scope>NUCLEOTIDE SEQUENCE [LARGE SCALE GENOMIC DNA]</scope>
    <source>
        <strain evidence="1 2">120-4 pot B 10/14</strain>
    </source>
</reference>
<sequence>MHQSKEISTSLCSILSTISTSSVRPAAIIIFDDQFLKSDKINPIALS</sequence>
<dbReference type="EMBL" id="CAJVQB010168211">
    <property type="protein sequence ID" value="CAG8857201.1"/>
    <property type="molecule type" value="Genomic_DNA"/>
</dbReference>
<comment type="caution">
    <text evidence="1">The sequence shown here is derived from an EMBL/GenBank/DDBJ whole genome shotgun (WGS) entry which is preliminary data.</text>
</comment>
<gene>
    <name evidence="1" type="ORF">GMARGA_LOCUS46022</name>
</gene>
<keyword evidence="2" id="KW-1185">Reference proteome</keyword>
<evidence type="ECO:0000313" key="2">
    <source>
        <dbReference type="Proteomes" id="UP000789901"/>
    </source>
</evidence>
<accession>A0ABN7XSA9</accession>
<evidence type="ECO:0000313" key="1">
    <source>
        <dbReference type="EMBL" id="CAG8857201.1"/>
    </source>
</evidence>